<dbReference type="STRING" id="797299.HALLA_09935"/>
<accession>W0JPL7</accession>
<dbReference type="PIRSF" id="PIRSF030471">
    <property type="entry name" value="STR_Vng0742h_prd"/>
    <property type="match status" value="1"/>
</dbReference>
<keyword evidence="3" id="KW-1185">Reference proteome</keyword>
<proteinExistence type="predicted"/>
<evidence type="ECO:0000313" key="2">
    <source>
        <dbReference type="EMBL" id="AHF99119.1"/>
    </source>
</evidence>
<dbReference type="Proteomes" id="UP000019024">
    <property type="component" value="Chromosome"/>
</dbReference>
<sequence length="237" mass="26629">MTLSAFLERVGETTRTIELYAPEPLPELTEQFERRNSTTEYRSLPAATDDGFLIVFENGRFRASIGLTAAQEFLDPPISEPWAEHFVGAAYLRLLEVLENTLTSPLSRRQLLATARDIEHRAWHVGHGTLRVGFQNLSAYEDQLPVYDRLARETDLEIHVYGGADWNAPVGLSPTIHRETAAEIGTFWFLVYDGGDDPLGPYALLAREEDDGTYTGFWSSDPELVADLDAYLLETYG</sequence>
<evidence type="ECO:0000313" key="3">
    <source>
        <dbReference type="Proteomes" id="UP000019024"/>
    </source>
</evidence>
<organism evidence="2 3">
    <name type="scientific">Halostagnicola larsenii XH-48</name>
    <dbReference type="NCBI Taxonomy" id="797299"/>
    <lineage>
        <taxon>Archaea</taxon>
        <taxon>Methanobacteriati</taxon>
        <taxon>Methanobacteriota</taxon>
        <taxon>Stenosarchaea group</taxon>
        <taxon>Halobacteria</taxon>
        <taxon>Halobacteriales</taxon>
        <taxon>Natrialbaceae</taxon>
        <taxon>Halostagnicola</taxon>
    </lineage>
</organism>
<dbReference type="InterPro" id="IPR016954">
    <property type="entry name" value="Uncharacterised_Vng0742h"/>
</dbReference>
<dbReference type="HOGENOM" id="CLU_069298_0_0_2"/>
<evidence type="ECO:0000259" key="1">
    <source>
        <dbReference type="Pfam" id="PF10069"/>
    </source>
</evidence>
<dbReference type="EMBL" id="CP007055">
    <property type="protein sequence ID" value="AHF99119.1"/>
    <property type="molecule type" value="Genomic_DNA"/>
</dbReference>
<reference evidence="2 3" key="1">
    <citation type="submission" date="2014-01" db="EMBL/GenBank/DDBJ databases">
        <authorList>
            <consortium name="DOE Joint Genome Institute"/>
            <person name="Anderson I."/>
            <person name="Huntemann M."/>
            <person name="Han J."/>
            <person name="Chen A."/>
            <person name="Kyrpides N."/>
            <person name="Mavromatis K."/>
            <person name="Markowitz V."/>
            <person name="Palaniappan K."/>
            <person name="Ivanova N."/>
            <person name="Schaumberg A."/>
            <person name="Pati A."/>
            <person name="Liolios K."/>
            <person name="Nordberg H.P."/>
            <person name="Cantor M.N."/>
            <person name="Hua S.X."/>
            <person name="Woyke T."/>
        </authorList>
    </citation>
    <scope>NUCLEOTIDE SEQUENCE [LARGE SCALE GENOMIC DNA]</scope>
    <source>
        <strain evidence="2 3">XH-48</strain>
    </source>
</reference>
<keyword evidence="2" id="KW-0808">Transferase</keyword>
<dbReference type="OrthoDB" id="198447at2157"/>
<dbReference type="Pfam" id="PF10069">
    <property type="entry name" value="DICT"/>
    <property type="match status" value="1"/>
</dbReference>
<keyword evidence="2" id="KW-0418">Kinase</keyword>
<gene>
    <name evidence="2" type="ORF">HALLA_09935</name>
</gene>
<dbReference type="AlphaFoldDB" id="W0JPL7"/>
<dbReference type="GeneID" id="25144781"/>
<dbReference type="GO" id="GO:0016301">
    <property type="term" value="F:kinase activity"/>
    <property type="evidence" value="ECO:0007669"/>
    <property type="project" value="UniProtKB-KW"/>
</dbReference>
<dbReference type="InterPro" id="IPR019278">
    <property type="entry name" value="DICT_dom"/>
</dbReference>
<dbReference type="KEGG" id="hlr:HALLA_09935"/>
<protein>
    <submittedName>
        <fullName evidence="2">Histidine kinase</fullName>
    </submittedName>
</protein>
<name>W0JPL7_9EURY</name>
<feature type="domain" description="DICT" evidence="1">
    <location>
        <begin position="102"/>
        <end position="194"/>
    </location>
</feature>
<dbReference type="eggNOG" id="arCOG02909">
    <property type="taxonomic scope" value="Archaea"/>
</dbReference>
<dbReference type="RefSeq" id="WP_049952323.1">
    <property type="nucleotide sequence ID" value="NZ_CP007055.1"/>
</dbReference>